<gene>
    <name evidence="3" type="ORF">FO442_14505</name>
</gene>
<dbReference type="OrthoDB" id="9808398at2"/>
<dbReference type="InterPro" id="IPR000073">
    <property type="entry name" value="AB_hydrolase_1"/>
</dbReference>
<dbReference type="AlphaFoldDB" id="A0A556MP89"/>
<dbReference type="RefSeq" id="WP_144333923.1">
    <property type="nucleotide sequence ID" value="NZ_VLPL01000007.1"/>
</dbReference>
<organism evidence="3 4">
    <name type="scientific">Fluviicola chungangensis</name>
    <dbReference type="NCBI Taxonomy" id="2597671"/>
    <lineage>
        <taxon>Bacteria</taxon>
        <taxon>Pseudomonadati</taxon>
        <taxon>Bacteroidota</taxon>
        <taxon>Flavobacteriia</taxon>
        <taxon>Flavobacteriales</taxon>
        <taxon>Crocinitomicaceae</taxon>
        <taxon>Fluviicola</taxon>
    </lineage>
</organism>
<evidence type="ECO:0000313" key="3">
    <source>
        <dbReference type="EMBL" id="TSJ41665.1"/>
    </source>
</evidence>
<evidence type="ECO:0000256" key="1">
    <source>
        <dbReference type="ARBA" id="ARBA00022801"/>
    </source>
</evidence>
<dbReference type="InterPro" id="IPR029058">
    <property type="entry name" value="AB_hydrolase_fold"/>
</dbReference>
<reference evidence="3 4" key="1">
    <citation type="submission" date="2019-07" db="EMBL/GenBank/DDBJ databases">
        <authorList>
            <person name="Huq M.A."/>
        </authorList>
    </citation>
    <scope>NUCLEOTIDE SEQUENCE [LARGE SCALE GENOMIC DNA]</scope>
    <source>
        <strain evidence="3 4">MAH-3</strain>
    </source>
</reference>
<dbReference type="SUPFAM" id="SSF53474">
    <property type="entry name" value="alpha/beta-Hydrolases"/>
    <property type="match status" value="1"/>
</dbReference>
<dbReference type="PANTHER" id="PTHR46118">
    <property type="entry name" value="PROTEIN ABHD11"/>
    <property type="match status" value="1"/>
</dbReference>
<evidence type="ECO:0000259" key="2">
    <source>
        <dbReference type="Pfam" id="PF00561"/>
    </source>
</evidence>
<proteinExistence type="predicted"/>
<evidence type="ECO:0000313" key="4">
    <source>
        <dbReference type="Proteomes" id="UP000316008"/>
    </source>
</evidence>
<dbReference type="Pfam" id="PF00561">
    <property type="entry name" value="Abhydrolase_1"/>
    <property type="match status" value="1"/>
</dbReference>
<dbReference type="Gene3D" id="3.40.50.1820">
    <property type="entry name" value="alpha/beta hydrolase"/>
    <property type="match status" value="1"/>
</dbReference>
<keyword evidence="4" id="KW-1185">Reference proteome</keyword>
<dbReference type="PANTHER" id="PTHR46118:SF4">
    <property type="entry name" value="PROTEIN ABHD11"/>
    <property type="match status" value="1"/>
</dbReference>
<dbReference type="PRINTS" id="PR00412">
    <property type="entry name" value="EPOXHYDRLASE"/>
</dbReference>
<dbReference type="PRINTS" id="PR00111">
    <property type="entry name" value="ABHYDROLASE"/>
</dbReference>
<accession>A0A556MP89</accession>
<protein>
    <submittedName>
        <fullName evidence="3">Alpha/beta fold hydrolase</fullName>
    </submittedName>
</protein>
<dbReference type="GO" id="GO:0016787">
    <property type="term" value="F:hydrolase activity"/>
    <property type="evidence" value="ECO:0007669"/>
    <property type="project" value="UniProtKB-KW"/>
</dbReference>
<dbReference type="EMBL" id="VLPL01000007">
    <property type="protein sequence ID" value="TSJ41665.1"/>
    <property type="molecule type" value="Genomic_DNA"/>
</dbReference>
<sequence length="253" mass="29229">MKLQHRILGEGKPLIILHGLFGSSDNWQTHAKRFSDYFQVILVDQRNHGHTDWSDEFDYDLLAEDLHELITDLGLEKVNLLGHSMGGKTVMRYAQLYPDTIEKMIVVDMGIKEYPPHHQQILKGIDALSATAMDSRSAAEEILLPFVPENGTRQFLMKNLYWIEKGKLAWRMNVKALEKEMPNILKALPEQEVLVQTLFIRGEMSNYIIDEDIPDIENQFPDSTFITIENAGHWVHAEQPEEFMNAVLEFLLR</sequence>
<keyword evidence="1 3" id="KW-0378">Hydrolase</keyword>
<dbReference type="InterPro" id="IPR000639">
    <property type="entry name" value="Epox_hydrolase-like"/>
</dbReference>
<dbReference type="Proteomes" id="UP000316008">
    <property type="component" value="Unassembled WGS sequence"/>
</dbReference>
<feature type="domain" description="AB hydrolase-1" evidence="2">
    <location>
        <begin position="12"/>
        <end position="133"/>
    </location>
</feature>
<comment type="caution">
    <text evidence="3">The sequence shown here is derived from an EMBL/GenBank/DDBJ whole genome shotgun (WGS) entry which is preliminary data.</text>
</comment>
<name>A0A556MP89_9FLAO</name>